<dbReference type="InterPro" id="IPR032710">
    <property type="entry name" value="NTF2-like_dom_sf"/>
</dbReference>
<evidence type="ECO:0000313" key="2">
    <source>
        <dbReference type="EMBL" id="GEJ55887.1"/>
    </source>
</evidence>
<keyword evidence="1" id="KW-1133">Transmembrane helix</keyword>
<name>A0A7I9VIN6_9BACT</name>
<reference evidence="3" key="1">
    <citation type="journal article" date="2020" name="Appl. Environ. Microbiol.">
        <title>Diazotrophic Anaeromyxobacter Isolates from Soils.</title>
        <authorList>
            <person name="Masuda Y."/>
            <person name="Yamanaka H."/>
            <person name="Xu Z.X."/>
            <person name="Shiratori Y."/>
            <person name="Aono T."/>
            <person name="Amachi S."/>
            <person name="Senoo K."/>
            <person name="Itoh H."/>
        </authorList>
    </citation>
    <scope>NUCLEOTIDE SEQUENCE [LARGE SCALE GENOMIC DNA]</scope>
    <source>
        <strain evidence="3">R267</strain>
    </source>
</reference>
<evidence type="ECO:0000313" key="3">
    <source>
        <dbReference type="Proteomes" id="UP000503640"/>
    </source>
</evidence>
<keyword evidence="3" id="KW-1185">Reference proteome</keyword>
<sequence length="270" mass="29359">MPRSGRPPAPRGSAAGDLSRIGVSSRRERGFRTGAPYLVPAALALAAAVAAWLSWGRLASLGASLGTPETQIRQALAAQERAHLDDVYGFHAGGTVELYGTRYEDVVPLVEGGRATVVAMLTAQGRVAWRGEAAQLAYVGRERFHMRPCTIARWCGEGDQFDRLRGVLLLLFRRHDAAERADLDAYGRLLAPDYRDGGEDRAAALARLAGELAAGPGRTRVSAWQIRVERDRAEVGEDREVSAPGAPPRQERRVYRLAREGERWLLVGGV</sequence>
<accession>A0A7I9VIN6</accession>
<dbReference type="RefSeq" id="WP_176062895.1">
    <property type="nucleotide sequence ID" value="NZ_BJTG01000002.1"/>
</dbReference>
<organism evidence="2 3">
    <name type="scientific">Anaeromyxobacter diazotrophicus</name>
    <dbReference type="NCBI Taxonomy" id="2590199"/>
    <lineage>
        <taxon>Bacteria</taxon>
        <taxon>Pseudomonadati</taxon>
        <taxon>Myxococcota</taxon>
        <taxon>Myxococcia</taxon>
        <taxon>Myxococcales</taxon>
        <taxon>Cystobacterineae</taxon>
        <taxon>Anaeromyxobacteraceae</taxon>
        <taxon>Anaeromyxobacter</taxon>
    </lineage>
</organism>
<proteinExistence type="predicted"/>
<comment type="caution">
    <text evidence="2">The sequence shown here is derived from an EMBL/GenBank/DDBJ whole genome shotgun (WGS) entry which is preliminary data.</text>
</comment>
<keyword evidence="1" id="KW-0812">Transmembrane</keyword>
<dbReference type="Proteomes" id="UP000503640">
    <property type="component" value="Unassembled WGS sequence"/>
</dbReference>
<protein>
    <submittedName>
        <fullName evidence="2">Uncharacterized protein</fullName>
    </submittedName>
</protein>
<gene>
    <name evidence="2" type="ORF">AMYX_06280</name>
</gene>
<keyword evidence="1" id="KW-0472">Membrane</keyword>
<evidence type="ECO:0000256" key="1">
    <source>
        <dbReference type="SAM" id="Phobius"/>
    </source>
</evidence>
<feature type="transmembrane region" description="Helical" evidence="1">
    <location>
        <begin position="35"/>
        <end position="55"/>
    </location>
</feature>
<dbReference type="SUPFAM" id="SSF54427">
    <property type="entry name" value="NTF2-like"/>
    <property type="match status" value="1"/>
</dbReference>
<dbReference type="EMBL" id="BJTG01000002">
    <property type="protein sequence ID" value="GEJ55887.1"/>
    <property type="molecule type" value="Genomic_DNA"/>
</dbReference>
<dbReference type="AlphaFoldDB" id="A0A7I9VIN6"/>